<dbReference type="SUPFAM" id="SSF48403">
    <property type="entry name" value="Ankyrin repeat"/>
    <property type="match status" value="1"/>
</dbReference>
<feature type="signal peptide" evidence="1">
    <location>
        <begin position="1"/>
        <end position="22"/>
    </location>
</feature>
<evidence type="ECO:0000313" key="2">
    <source>
        <dbReference type="EMBL" id="OCA70892.1"/>
    </source>
</evidence>
<evidence type="ECO:0000313" key="3">
    <source>
        <dbReference type="Proteomes" id="UP000092651"/>
    </source>
</evidence>
<dbReference type="Proteomes" id="UP000092651">
    <property type="component" value="Unassembled WGS sequence"/>
</dbReference>
<dbReference type="OrthoDB" id="1259920at2"/>
<name>A0A1B8ZH05_9FLAO</name>
<dbReference type="AlphaFoldDB" id="A0A1B8ZH05"/>
<keyword evidence="1" id="KW-0732">Signal</keyword>
<protein>
    <recommendedName>
        <fullName evidence="4">Ankyrin repeat domain-containing protein</fullName>
    </recommendedName>
</protein>
<accession>A0A1B8ZH05</accession>
<gene>
    <name evidence="2" type="ORF">BBI01_13270</name>
</gene>
<organism evidence="2 3">
    <name type="scientific">Chryseobacterium artocarpi</name>
    <dbReference type="NCBI Taxonomy" id="1414727"/>
    <lineage>
        <taxon>Bacteria</taxon>
        <taxon>Pseudomonadati</taxon>
        <taxon>Bacteroidota</taxon>
        <taxon>Flavobacteriia</taxon>
        <taxon>Flavobacteriales</taxon>
        <taxon>Weeksellaceae</taxon>
        <taxon>Chryseobacterium group</taxon>
        <taxon>Chryseobacterium</taxon>
    </lineage>
</organism>
<comment type="caution">
    <text evidence="2">The sequence shown here is derived from an EMBL/GenBank/DDBJ whole genome shotgun (WGS) entry which is preliminary data.</text>
</comment>
<proteinExistence type="predicted"/>
<dbReference type="EMBL" id="MAYH01000034">
    <property type="protein sequence ID" value="OCA70892.1"/>
    <property type="molecule type" value="Genomic_DNA"/>
</dbReference>
<dbReference type="RefSeq" id="WP_065395293.1">
    <property type="nucleotide sequence ID" value="NZ_JBOFOB010000045.1"/>
</dbReference>
<dbReference type="InterPro" id="IPR036770">
    <property type="entry name" value="Ankyrin_rpt-contain_sf"/>
</dbReference>
<feature type="chain" id="PRO_5008620562" description="Ankyrin repeat domain-containing protein" evidence="1">
    <location>
        <begin position="23"/>
        <end position="119"/>
    </location>
</feature>
<evidence type="ECO:0008006" key="4">
    <source>
        <dbReference type="Google" id="ProtNLM"/>
    </source>
</evidence>
<sequence>MKKITSTIFLFGILASANMLSAQIMTQEKMKAIHTDDVAIFKKHFAPGDYNKCFAVGSASYSPLGFSASAGKNNIIKFLLDNKAQVNKKCQNMTPFEIAESGKNQKTKDLLLSRGGNRD</sequence>
<evidence type="ECO:0000256" key="1">
    <source>
        <dbReference type="SAM" id="SignalP"/>
    </source>
</evidence>
<reference evidence="2 3" key="1">
    <citation type="submission" date="2016-07" db="EMBL/GenBank/DDBJ databases">
        <authorList>
            <person name="Jeong J.-J."/>
            <person name="Kim D.W."/>
            <person name="Sang M.K."/>
            <person name="Choi I.-G."/>
            <person name="Kim K.D."/>
        </authorList>
    </citation>
    <scope>NUCLEOTIDE SEQUENCE [LARGE SCALE GENOMIC DNA]</scope>
    <source>
        <strain evidence="2 3">UTM-3</strain>
    </source>
</reference>
<dbReference type="Gene3D" id="1.25.40.20">
    <property type="entry name" value="Ankyrin repeat-containing domain"/>
    <property type="match status" value="1"/>
</dbReference>
<keyword evidence="3" id="KW-1185">Reference proteome</keyword>